<dbReference type="NCBIfam" id="TIGR00964">
    <property type="entry name" value="secE_bact"/>
    <property type="match status" value="1"/>
</dbReference>
<keyword evidence="5 9" id="KW-0653">Protein transport</keyword>
<name>A0A1F7XJP2_9BACT</name>
<dbReference type="AlphaFoldDB" id="A0A1F7XJP2"/>
<sequence>MKQVLSYFSEVRLELSKVTWPKREEVIKLTLIVFLISAFVGFYAGALDYFLTKILEVVIAR</sequence>
<evidence type="ECO:0000256" key="8">
    <source>
        <dbReference type="ARBA" id="ARBA00023136"/>
    </source>
</evidence>
<dbReference type="PANTHER" id="PTHR33910:SF1">
    <property type="entry name" value="PROTEIN TRANSLOCASE SUBUNIT SECE"/>
    <property type="match status" value="1"/>
</dbReference>
<dbReference type="GO" id="GO:0006605">
    <property type="term" value="P:protein targeting"/>
    <property type="evidence" value="ECO:0007669"/>
    <property type="project" value="UniProtKB-UniRule"/>
</dbReference>
<comment type="subunit">
    <text evidence="9">Component of the Sec protein translocase complex. Heterotrimer consisting of SecY, SecE and SecG subunits. The heterotrimers can form oligomers, although 1 heterotrimer is thought to be able to translocate proteins. Interacts with the ribosome. Interacts with SecDF, and other proteins may be involved. Interacts with SecA.</text>
</comment>
<comment type="similarity">
    <text evidence="9">Belongs to the SecE/SEC61-gamma family.</text>
</comment>
<comment type="caution">
    <text evidence="10">The sequence shown here is derived from an EMBL/GenBank/DDBJ whole genome shotgun (WGS) entry which is preliminary data.</text>
</comment>
<dbReference type="Proteomes" id="UP000177382">
    <property type="component" value="Unassembled WGS sequence"/>
</dbReference>
<dbReference type="Gene3D" id="1.20.5.1030">
    <property type="entry name" value="Preprotein translocase secy subunit"/>
    <property type="match status" value="1"/>
</dbReference>
<evidence type="ECO:0000256" key="4">
    <source>
        <dbReference type="ARBA" id="ARBA00022692"/>
    </source>
</evidence>
<reference evidence="10 11" key="1">
    <citation type="journal article" date="2016" name="Nat. Commun.">
        <title>Thousands of microbial genomes shed light on interconnected biogeochemical processes in an aquifer system.</title>
        <authorList>
            <person name="Anantharaman K."/>
            <person name="Brown C.T."/>
            <person name="Hug L.A."/>
            <person name="Sharon I."/>
            <person name="Castelle C.J."/>
            <person name="Probst A.J."/>
            <person name="Thomas B.C."/>
            <person name="Singh A."/>
            <person name="Wilkins M.J."/>
            <person name="Karaoz U."/>
            <person name="Brodie E.L."/>
            <person name="Williams K.H."/>
            <person name="Hubbard S.S."/>
            <person name="Banfield J.F."/>
        </authorList>
    </citation>
    <scope>NUCLEOTIDE SEQUENCE [LARGE SCALE GENOMIC DNA]</scope>
</reference>
<keyword evidence="7 9" id="KW-0811">Translocation</keyword>
<comment type="subcellular location">
    <subcellularLocation>
        <location evidence="9">Cell membrane</location>
        <topology evidence="9">Single-pass membrane protein</topology>
    </subcellularLocation>
    <subcellularLocation>
        <location evidence="1">Membrane</location>
    </subcellularLocation>
</comment>
<evidence type="ECO:0000313" key="11">
    <source>
        <dbReference type="Proteomes" id="UP000177382"/>
    </source>
</evidence>
<evidence type="ECO:0000256" key="5">
    <source>
        <dbReference type="ARBA" id="ARBA00022927"/>
    </source>
</evidence>
<dbReference type="InterPro" id="IPR005807">
    <property type="entry name" value="SecE_bac"/>
</dbReference>
<protein>
    <recommendedName>
        <fullName evidence="9">Protein translocase subunit SecE</fullName>
    </recommendedName>
</protein>
<accession>A0A1F7XJP2</accession>
<keyword evidence="4 9" id="KW-0812">Transmembrane</keyword>
<dbReference type="HAMAP" id="MF_00422">
    <property type="entry name" value="SecE"/>
    <property type="match status" value="1"/>
</dbReference>
<keyword evidence="3 9" id="KW-1003">Cell membrane</keyword>
<dbReference type="GO" id="GO:0009306">
    <property type="term" value="P:protein secretion"/>
    <property type="evidence" value="ECO:0007669"/>
    <property type="project" value="UniProtKB-UniRule"/>
</dbReference>
<keyword evidence="2 9" id="KW-0813">Transport</keyword>
<evidence type="ECO:0000256" key="3">
    <source>
        <dbReference type="ARBA" id="ARBA00022475"/>
    </source>
</evidence>
<dbReference type="STRING" id="1802485.A2V97_01405"/>
<keyword evidence="6 9" id="KW-1133">Transmembrane helix</keyword>
<dbReference type="EMBL" id="MGFX01000006">
    <property type="protein sequence ID" value="OGM15272.1"/>
    <property type="molecule type" value="Genomic_DNA"/>
</dbReference>
<dbReference type="InterPro" id="IPR038379">
    <property type="entry name" value="SecE_sf"/>
</dbReference>
<evidence type="ECO:0000256" key="9">
    <source>
        <dbReference type="HAMAP-Rule" id="MF_00422"/>
    </source>
</evidence>
<comment type="function">
    <text evidence="9">Essential subunit of the Sec protein translocation channel SecYEG. Clamps together the 2 halves of SecY. May contact the channel plug during translocation.</text>
</comment>
<evidence type="ECO:0000256" key="6">
    <source>
        <dbReference type="ARBA" id="ARBA00022989"/>
    </source>
</evidence>
<dbReference type="PANTHER" id="PTHR33910">
    <property type="entry name" value="PROTEIN TRANSLOCASE SUBUNIT SECE"/>
    <property type="match status" value="1"/>
</dbReference>
<evidence type="ECO:0000313" key="10">
    <source>
        <dbReference type="EMBL" id="OGM15272.1"/>
    </source>
</evidence>
<proteinExistence type="inferred from homology"/>
<evidence type="ECO:0000256" key="1">
    <source>
        <dbReference type="ARBA" id="ARBA00004370"/>
    </source>
</evidence>
<dbReference type="GO" id="GO:0008320">
    <property type="term" value="F:protein transmembrane transporter activity"/>
    <property type="evidence" value="ECO:0007669"/>
    <property type="project" value="UniProtKB-UniRule"/>
</dbReference>
<feature type="transmembrane region" description="Helical" evidence="9">
    <location>
        <begin position="29"/>
        <end position="51"/>
    </location>
</feature>
<evidence type="ECO:0000256" key="2">
    <source>
        <dbReference type="ARBA" id="ARBA00022448"/>
    </source>
</evidence>
<dbReference type="GO" id="GO:0043952">
    <property type="term" value="P:protein transport by the Sec complex"/>
    <property type="evidence" value="ECO:0007669"/>
    <property type="project" value="UniProtKB-UniRule"/>
</dbReference>
<dbReference type="GO" id="GO:0065002">
    <property type="term" value="P:intracellular protein transmembrane transport"/>
    <property type="evidence" value="ECO:0007669"/>
    <property type="project" value="UniProtKB-UniRule"/>
</dbReference>
<dbReference type="InterPro" id="IPR001901">
    <property type="entry name" value="Translocase_SecE/Sec61-g"/>
</dbReference>
<dbReference type="GO" id="GO:0005886">
    <property type="term" value="C:plasma membrane"/>
    <property type="evidence" value="ECO:0007669"/>
    <property type="project" value="UniProtKB-SubCell"/>
</dbReference>
<dbReference type="Pfam" id="PF00584">
    <property type="entry name" value="SecE"/>
    <property type="match status" value="1"/>
</dbReference>
<keyword evidence="8 9" id="KW-0472">Membrane</keyword>
<organism evidence="10 11">
    <name type="scientific">Candidatus Woesebacteria bacterium RBG_16_42_24</name>
    <dbReference type="NCBI Taxonomy" id="1802485"/>
    <lineage>
        <taxon>Bacteria</taxon>
        <taxon>Candidatus Woeseibacteriota</taxon>
    </lineage>
</organism>
<evidence type="ECO:0000256" key="7">
    <source>
        <dbReference type="ARBA" id="ARBA00023010"/>
    </source>
</evidence>
<gene>
    <name evidence="9" type="primary">secE</name>
    <name evidence="10" type="ORF">A2V97_01405</name>
</gene>